<dbReference type="Gene3D" id="3.40.50.2000">
    <property type="entry name" value="Glycogen Phosphorylase B"/>
    <property type="match status" value="2"/>
</dbReference>
<dbReference type="SUPFAM" id="SSF53756">
    <property type="entry name" value="UDP-Glycosyltransferase/glycogen phosphorylase"/>
    <property type="match status" value="1"/>
</dbReference>
<organism evidence="3">
    <name type="scientific">Ignisphaera aggregans</name>
    <dbReference type="NCBI Taxonomy" id="334771"/>
    <lineage>
        <taxon>Archaea</taxon>
        <taxon>Thermoproteota</taxon>
        <taxon>Thermoprotei</taxon>
        <taxon>Desulfurococcales</taxon>
        <taxon>Desulfurococcaceae</taxon>
        <taxon>Ignisphaera</taxon>
    </lineage>
</organism>
<dbReference type="AlphaFoldDB" id="A0A7J3YUB0"/>
<evidence type="ECO:0000259" key="1">
    <source>
        <dbReference type="Pfam" id="PF00534"/>
    </source>
</evidence>
<name>A0A7J3YUB0_9CREN</name>
<feature type="domain" description="Glycosyltransferase subfamily 4-like N-terminal" evidence="2">
    <location>
        <begin position="18"/>
        <end position="201"/>
    </location>
</feature>
<gene>
    <name evidence="3" type="ORF">ENM70_01345</name>
</gene>
<dbReference type="EMBL" id="DRYU01000032">
    <property type="protein sequence ID" value="HHP92261.1"/>
    <property type="molecule type" value="Genomic_DNA"/>
</dbReference>
<sequence>MTLKIAIITPEYPPYISGGIGSYNYELVRKLVEKGLEVIVITLSNQKDELRIFSSRCKCYYLKTPPLRPRYFYFQLHNRERIRKLLEREKIDIIQLNSESGILVKSFRELLKKVKLVLVFHGSPSPFNRLWDSLKHLDILDIAWVTSSAAYSVIEKFLGDDVLDYADVAVHVSKHSMYYNLLCNEKLRSLKNVVIYPGIDITHYTKHLNSLRNSSVTKGLRNFIFGARLMHYKGVIELLKAFSFASRENPFMILRMFGEGPLKHYVLKATNSSQPRRIVYYGKVSREVFLKKVAMSDILVHPSFYECAPMVIIEATLLGKPVVAHKAPWSEEFIESFNIGVTVDVSDIDKFSNTLLTVASEEWYKKMLSNLQRSREVLSSTFSSETMVNRYINLYYSIL</sequence>
<dbReference type="CDD" id="cd03801">
    <property type="entry name" value="GT4_PimA-like"/>
    <property type="match status" value="1"/>
</dbReference>
<dbReference type="GO" id="GO:0016757">
    <property type="term" value="F:glycosyltransferase activity"/>
    <property type="evidence" value="ECO:0007669"/>
    <property type="project" value="InterPro"/>
</dbReference>
<dbReference type="InterPro" id="IPR050194">
    <property type="entry name" value="Glycosyltransferase_grp1"/>
</dbReference>
<evidence type="ECO:0000259" key="2">
    <source>
        <dbReference type="Pfam" id="PF13439"/>
    </source>
</evidence>
<dbReference type="InterPro" id="IPR001296">
    <property type="entry name" value="Glyco_trans_1"/>
</dbReference>
<comment type="caution">
    <text evidence="3">The sequence shown here is derived from an EMBL/GenBank/DDBJ whole genome shotgun (WGS) entry which is preliminary data.</text>
</comment>
<reference evidence="3" key="1">
    <citation type="journal article" date="2020" name="mSystems">
        <title>Genome- and Community-Level Interaction Insights into Carbon Utilization and Element Cycling Functions of Hydrothermarchaeota in Hydrothermal Sediment.</title>
        <authorList>
            <person name="Zhou Z."/>
            <person name="Liu Y."/>
            <person name="Xu W."/>
            <person name="Pan J."/>
            <person name="Luo Z.H."/>
            <person name="Li M."/>
        </authorList>
    </citation>
    <scope>NUCLEOTIDE SEQUENCE [LARGE SCALE GENOMIC DNA]</scope>
    <source>
        <strain evidence="3">SpSt-1109</strain>
    </source>
</reference>
<keyword evidence="3" id="KW-0808">Transferase</keyword>
<evidence type="ECO:0000313" key="3">
    <source>
        <dbReference type="EMBL" id="HHP92261.1"/>
    </source>
</evidence>
<protein>
    <submittedName>
        <fullName evidence="3">Glycosyltransferase</fullName>
    </submittedName>
</protein>
<proteinExistence type="predicted"/>
<dbReference type="PANTHER" id="PTHR45947">
    <property type="entry name" value="SULFOQUINOVOSYL TRANSFERASE SQD2"/>
    <property type="match status" value="1"/>
</dbReference>
<dbReference type="InterPro" id="IPR028098">
    <property type="entry name" value="Glyco_trans_4-like_N"/>
</dbReference>
<dbReference type="Pfam" id="PF00534">
    <property type="entry name" value="Glycos_transf_1"/>
    <property type="match status" value="1"/>
</dbReference>
<dbReference type="Pfam" id="PF13439">
    <property type="entry name" value="Glyco_transf_4"/>
    <property type="match status" value="1"/>
</dbReference>
<accession>A0A7J3YUB0</accession>
<dbReference type="PANTHER" id="PTHR45947:SF3">
    <property type="entry name" value="SULFOQUINOVOSYL TRANSFERASE SQD2"/>
    <property type="match status" value="1"/>
</dbReference>
<feature type="domain" description="Glycosyl transferase family 1" evidence="1">
    <location>
        <begin position="220"/>
        <end position="366"/>
    </location>
</feature>